<evidence type="ECO:0000259" key="1">
    <source>
        <dbReference type="Pfam" id="PF07735"/>
    </source>
</evidence>
<evidence type="ECO:0000313" key="3">
    <source>
        <dbReference type="Proteomes" id="UP000483820"/>
    </source>
</evidence>
<dbReference type="CTD" id="9803890"/>
<dbReference type="PANTHER" id="PTHR21503:SF52">
    <property type="entry name" value="F-BOX DOMAIN-CONTAINING PROTEIN"/>
    <property type="match status" value="1"/>
</dbReference>
<sequence length="163" mass="18664">MLFDLQAEFKMLCICLNRLKNENLWWNQISSNLGLVEYLSISSNFNTDFKPVFPSWPQKISITSSAWLTLEYLLACTFTTITLGWSHLGNEDLDVILRNWMAGELPNLKRLKIQSRNITSFGATILGINWMELNGMIIQTDDGSKKANIKLDFDTIEMSVTSF</sequence>
<accession>A0A6A5HYC6</accession>
<dbReference type="KEGG" id="crq:GCK72_003038"/>
<dbReference type="EMBL" id="WUAV01000001">
    <property type="protein sequence ID" value="KAF1771212.1"/>
    <property type="molecule type" value="Genomic_DNA"/>
</dbReference>
<reference evidence="2 3" key="1">
    <citation type="submission" date="2019-12" db="EMBL/GenBank/DDBJ databases">
        <title>Chromosome-level assembly of the Caenorhabditis remanei genome.</title>
        <authorList>
            <person name="Teterina A.A."/>
            <person name="Willis J.H."/>
            <person name="Phillips P.C."/>
        </authorList>
    </citation>
    <scope>NUCLEOTIDE SEQUENCE [LARGE SCALE GENOMIC DNA]</scope>
    <source>
        <strain evidence="2 3">PX506</strain>
        <tissue evidence="2">Whole organism</tissue>
    </source>
</reference>
<name>A0A6A5HYC6_CAERE</name>
<gene>
    <name evidence="2" type="ORF">GCK72_003038</name>
</gene>
<dbReference type="Pfam" id="PF07735">
    <property type="entry name" value="FBA_2"/>
    <property type="match status" value="1"/>
</dbReference>
<evidence type="ECO:0000313" key="2">
    <source>
        <dbReference type="EMBL" id="KAF1771212.1"/>
    </source>
</evidence>
<dbReference type="InterPro" id="IPR012885">
    <property type="entry name" value="F-box_Sdz-33"/>
</dbReference>
<comment type="caution">
    <text evidence="2">The sequence shown here is derived from an EMBL/GenBank/DDBJ whole genome shotgun (WGS) entry which is preliminary data.</text>
</comment>
<organism evidence="2 3">
    <name type="scientific">Caenorhabditis remanei</name>
    <name type="common">Caenorhabditis vulgaris</name>
    <dbReference type="NCBI Taxonomy" id="31234"/>
    <lineage>
        <taxon>Eukaryota</taxon>
        <taxon>Metazoa</taxon>
        <taxon>Ecdysozoa</taxon>
        <taxon>Nematoda</taxon>
        <taxon>Chromadorea</taxon>
        <taxon>Rhabditida</taxon>
        <taxon>Rhabditina</taxon>
        <taxon>Rhabditomorpha</taxon>
        <taxon>Rhabditoidea</taxon>
        <taxon>Rhabditidae</taxon>
        <taxon>Peloderinae</taxon>
        <taxon>Caenorhabditis</taxon>
    </lineage>
</organism>
<proteinExistence type="predicted"/>
<dbReference type="RefSeq" id="XP_003091837.2">
    <property type="nucleotide sequence ID" value="XM_003091789.2"/>
</dbReference>
<protein>
    <recommendedName>
        <fullName evidence="1">Sdz-33 F-box domain-containing protein</fullName>
    </recommendedName>
</protein>
<feature type="domain" description="Sdz-33 F-box" evidence="1">
    <location>
        <begin position="58"/>
        <end position="113"/>
    </location>
</feature>
<dbReference type="PANTHER" id="PTHR21503">
    <property type="entry name" value="F-BOX-CONTAINING HYPOTHETICAL PROTEIN C.ELEGANS"/>
    <property type="match status" value="1"/>
</dbReference>
<dbReference type="Proteomes" id="UP000483820">
    <property type="component" value="Chromosome I"/>
</dbReference>
<dbReference type="GeneID" id="9803890"/>
<dbReference type="AlphaFoldDB" id="A0A6A5HYC6"/>